<dbReference type="Gene3D" id="1.25.40.10">
    <property type="entry name" value="Tetratricopeptide repeat domain"/>
    <property type="match status" value="1"/>
</dbReference>
<keyword evidence="10" id="KW-1185">Reference proteome</keyword>
<keyword evidence="3" id="KW-0677">Repeat</keyword>
<dbReference type="GO" id="GO:0005737">
    <property type="term" value="C:cytoplasm"/>
    <property type="evidence" value="ECO:0007669"/>
    <property type="project" value="UniProtKB-SubCell"/>
</dbReference>
<sequence>MKCVDLVNEVSLERCKLAVRTAEISRTGMKGSMFKAAPKHRQHLKDDYRDPELPPLPPVFLHPYRRDVCSSVGSLSMNNVLSDPFLIDHLDMVRFDAKKRVIQDVDYIKSQKEAILKKANEDREKKNKRLQLRDIEQAMTALNTEGFKLTHEIMLMFIHRDTAMLQALKSVQQPVYTSRSTLRTHRDGRLVLASLKQWEQALKDGDKGKAASTLLYLSLHFQNKEDPTYYWLVYELYHLAVKSCRGCKGNITEAVIQYLFGKFLLEKAKHYKEAEFHLERACSLSYGYNWTTAFLSKDSNDHIHDCSNYLLHILLIKRGADCSYKHPLRAIKLVRKAVRVISRANNGGALADAHFDLAVMYNRAHMPDRAILTLRKAMELYEKVSDQKNICIALLLKAHCLRRMQDYQEAFNTLKMVVLRAQGPPQLPSLQAKGYKHMAEYFIGKNKYQSANVYLKRSYDLFVKCDLRDELDEVSTLYSYTKAWLRIHDVYYILTKIMSKGKEEIFDFPTFVELGIPFSNHLFQLKFVYKMKGRFSPESPKREPAPEGSPSLQRQTLENAVVASDNSKPSLECLKTPSDESVQGEDEKKPHSKDYVVPEYFAFSDLAGLIFDEELNQATVLFERMKINPSSEIAVRTLINVPMQHRESKKSLANLVAMEIADAQKLNCLSHKMYELSILVDKTQVERKMMLVNQRLQEKDEEDYEKQNENELWKFTVELLPWEPLDVYNCWKHKANPIARKYDYNYDIKPKVYKKLLEELLSLLHVYRCYEKYLTTDKLPAATDVSDSRPEPDLGGLKSITVESMPQRNEPTTKETEKEVSKQVKICRCKDPPRRSYS</sequence>
<evidence type="ECO:0000256" key="8">
    <source>
        <dbReference type="SAM" id="MobiDB-lite"/>
    </source>
</evidence>
<dbReference type="AlphaFoldDB" id="A0A6A4ISW2"/>
<evidence type="ECO:0000256" key="6">
    <source>
        <dbReference type="ARBA" id="ARBA00044739"/>
    </source>
</evidence>
<dbReference type="InterPro" id="IPR011990">
    <property type="entry name" value="TPR-like_helical_dom_sf"/>
</dbReference>
<evidence type="ECO:0000256" key="5">
    <source>
        <dbReference type="ARBA" id="ARBA00040665"/>
    </source>
</evidence>
<keyword evidence="2" id="KW-0963">Cytoplasm</keyword>
<dbReference type="EMBL" id="WIXP02000013">
    <property type="protein sequence ID" value="KAF6200792.1"/>
    <property type="molecule type" value="Genomic_DNA"/>
</dbReference>
<gene>
    <name evidence="9" type="ORF">GE061_005238</name>
</gene>
<proteinExistence type="predicted"/>
<feature type="region of interest" description="Disordered" evidence="8">
    <location>
        <begin position="563"/>
        <end position="591"/>
    </location>
</feature>
<dbReference type="InterPro" id="IPR019734">
    <property type="entry name" value="TPR_rpt"/>
</dbReference>
<comment type="caution">
    <text evidence="9">The sequence shown here is derived from an EMBL/GenBank/DDBJ whole genome shotgun (WGS) entry which is preliminary data.</text>
</comment>
<evidence type="ECO:0000256" key="1">
    <source>
        <dbReference type="ARBA" id="ARBA00004496"/>
    </source>
</evidence>
<comment type="function">
    <text evidence="6">Axonemal protein which is implicated in axonemal and/or peri-axonemal structure assembly and regulates flagellum assembly and beating and therefore sperm motility.</text>
</comment>
<feature type="coiled-coil region" evidence="7">
    <location>
        <begin position="109"/>
        <end position="145"/>
    </location>
</feature>
<feature type="compositionally biased region" description="Polar residues" evidence="8">
    <location>
        <begin position="801"/>
        <end position="810"/>
    </location>
</feature>
<dbReference type="OrthoDB" id="6612325at2759"/>
<comment type="subcellular location">
    <subcellularLocation>
        <location evidence="1">Cytoplasm</location>
    </subcellularLocation>
</comment>
<feature type="compositionally biased region" description="Basic and acidic residues" evidence="8">
    <location>
        <begin position="811"/>
        <end position="838"/>
    </location>
</feature>
<dbReference type="GO" id="GO:0003341">
    <property type="term" value="P:cilium movement"/>
    <property type="evidence" value="ECO:0007669"/>
    <property type="project" value="TreeGrafter"/>
</dbReference>
<dbReference type="PANTHER" id="PTHR46630:SF1">
    <property type="entry name" value="TETRATRICOPEPTIDE REPEAT PROTEIN 29"/>
    <property type="match status" value="1"/>
</dbReference>
<protein>
    <recommendedName>
        <fullName evidence="5">Tetratricopeptide repeat protein 29</fullName>
    </recommendedName>
</protein>
<dbReference type="Proteomes" id="UP000466442">
    <property type="component" value="Unassembled WGS sequence"/>
</dbReference>
<evidence type="ECO:0000256" key="7">
    <source>
        <dbReference type="SAM" id="Coils"/>
    </source>
</evidence>
<evidence type="ECO:0000256" key="3">
    <source>
        <dbReference type="ARBA" id="ARBA00022737"/>
    </source>
</evidence>
<keyword evidence="7" id="KW-0175">Coiled coil</keyword>
<keyword evidence="4" id="KW-0802">TPR repeat</keyword>
<feature type="region of interest" description="Disordered" evidence="8">
    <location>
        <begin position="782"/>
        <end position="838"/>
    </location>
</feature>
<evidence type="ECO:0000256" key="2">
    <source>
        <dbReference type="ARBA" id="ARBA00022490"/>
    </source>
</evidence>
<organism evidence="9 10">
    <name type="scientific">Apolygus lucorum</name>
    <name type="common">Small green plant bug</name>
    <name type="synonym">Lygocoris lucorum</name>
    <dbReference type="NCBI Taxonomy" id="248454"/>
    <lineage>
        <taxon>Eukaryota</taxon>
        <taxon>Metazoa</taxon>
        <taxon>Ecdysozoa</taxon>
        <taxon>Arthropoda</taxon>
        <taxon>Hexapoda</taxon>
        <taxon>Insecta</taxon>
        <taxon>Pterygota</taxon>
        <taxon>Neoptera</taxon>
        <taxon>Paraneoptera</taxon>
        <taxon>Hemiptera</taxon>
        <taxon>Heteroptera</taxon>
        <taxon>Panheteroptera</taxon>
        <taxon>Cimicomorpha</taxon>
        <taxon>Miridae</taxon>
        <taxon>Mirini</taxon>
        <taxon>Apolygus</taxon>
    </lineage>
</organism>
<dbReference type="InterPro" id="IPR051476">
    <property type="entry name" value="Bac_ResReg_Asp_Phosphatase"/>
</dbReference>
<accession>A0A6A4ISW2</accession>
<dbReference type="GO" id="GO:0005929">
    <property type="term" value="C:cilium"/>
    <property type="evidence" value="ECO:0007669"/>
    <property type="project" value="TreeGrafter"/>
</dbReference>
<evidence type="ECO:0000313" key="10">
    <source>
        <dbReference type="Proteomes" id="UP000466442"/>
    </source>
</evidence>
<evidence type="ECO:0000256" key="4">
    <source>
        <dbReference type="ARBA" id="ARBA00022803"/>
    </source>
</evidence>
<dbReference type="SUPFAM" id="SSF48452">
    <property type="entry name" value="TPR-like"/>
    <property type="match status" value="1"/>
</dbReference>
<dbReference type="SMART" id="SM00028">
    <property type="entry name" value="TPR"/>
    <property type="match status" value="3"/>
</dbReference>
<reference evidence="9" key="1">
    <citation type="journal article" date="2021" name="Mol. Ecol. Resour.">
        <title>Apolygus lucorum genome provides insights into omnivorousness and mesophyll feeding.</title>
        <authorList>
            <person name="Liu Y."/>
            <person name="Liu H."/>
            <person name="Wang H."/>
            <person name="Huang T."/>
            <person name="Liu B."/>
            <person name="Yang B."/>
            <person name="Yin L."/>
            <person name="Li B."/>
            <person name="Zhang Y."/>
            <person name="Zhang S."/>
            <person name="Jiang F."/>
            <person name="Zhang X."/>
            <person name="Ren Y."/>
            <person name="Wang B."/>
            <person name="Wang S."/>
            <person name="Lu Y."/>
            <person name="Wu K."/>
            <person name="Fan W."/>
            <person name="Wang G."/>
        </authorList>
    </citation>
    <scope>NUCLEOTIDE SEQUENCE</scope>
    <source>
        <strain evidence="9">12Hb</strain>
    </source>
</reference>
<evidence type="ECO:0000313" key="9">
    <source>
        <dbReference type="EMBL" id="KAF6200792.1"/>
    </source>
</evidence>
<dbReference type="PANTHER" id="PTHR46630">
    <property type="entry name" value="TETRATRICOPEPTIDE REPEAT PROTEIN 29"/>
    <property type="match status" value="1"/>
</dbReference>
<name>A0A6A4ISW2_APOLU</name>